<proteinExistence type="predicted"/>
<evidence type="ECO:0000256" key="1">
    <source>
        <dbReference type="SAM" id="MobiDB-lite"/>
    </source>
</evidence>
<reference evidence="4 5" key="1">
    <citation type="submission" date="2017-05" db="EMBL/GenBank/DDBJ databases">
        <authorList>
            <person name="Varghese N."/>
            <person name="Submissions S."/>
        </authorList>
    </citation>
    <scope>NUCLEOTIDE SEQUENCE [LARGE SCALE GENOMIC DNA]</scope>
    <source>
        <strain evidence="4 5">SM16</strain>
    </source>
</reference>
<dbReference type="Pfam" id="PF05292">
    <property type="entry name" value="MCD"/>
    <property type="match status" value="2"/>
</dbReference>
<feature type="domain" description="Malonyl-CoA decarboxylase C-terminal" evidence="2">
    <location>
        <begin position="182"/>
        <end position="332"/>
    </location>
</feature>
<dbReference type="InterPro" id="IPR035372">
    <property type="entry name" value="MCD_N"/>
</dbReference>
<dbReference type="InterPro" id="IPR042303">
    <property type="entry name" value="Malonyl_CoA_deC_C_sf"/>
</dbReference>
<evidence type="ECO:0000313" key="5">
    <source>
        <dbReference type="Proteomes" id="UP001157910"/>
    </source>
</evidence>
<comment type="caution">
    <text evidence="4">The sequence shown here is derived from an EMBL/GenBank/DDBJ whole genome shotgun (WGS) entry which is preliminary data.</text>
</comment>
<feature type="domain" description="Malonyl-CoA decarboxylase C-terminal" evidence="2">
    <location>
        <begin position="344"/>
        <end position="406"/>
    </location>
</feature>
<feature type="region of interest" description="Disordered" evidence="1">
    <location>
        <begin position="430"/>
        <end position="458"/>
    </location>
</feature>
<dbReference type="InterPro" id="IPR038351">
    <property type="entry name" value="MCD_N_sf"/>
</dbReference>
<dbReference type="Proteomes" id="UP001157910">
    <property type="component" value="Unassembled WGS sequence"/>
</dbReference>
<accession>A0ABY1QI55</accession>
<feature type="domain" description="Malonyl-CoA decarboxylase N-terminal" evidence="3">
    <location>
        <begin position="96"/>
        <end position="179"/>
    </location>
</feature>
<evidence type="ECO:0000313" key="4">
    <source>
        <dbReference type="EMBL" id="SMP69189.1"/>
    </source>
</evidence>
<gene>
    <name evidence="4" type="ORF">SAMN06296065_10537</name>
</gene>
<dbReference type="InterPro" id="IPR038917">
    <property type="entry name" value="Malonyl_CoA_deC"/>
</dbReference>
<dbReference type="Pfam" id="PF17408">
    <property type="entry name" value="MCD_N"/>
    <property type="match status" value="1"/>
</dbReference>
<evidence type="ECO:0000259" key="3">
    <source>
        <dbReference type="Pfam" id="PF17408"/>
    </source>
</evidence>
<sequence length="458" mass="49776">MNTARQQAPGEAAAARRRTPLDILMNSGLGKLLRGIGIAPRQDSGESLLDLADALLSLRGRASGPALASAFFDLYEASDVAARQEFLAKIHDRHPADGKAIDKAIAKWQEKRDDASALALNQASESVSRRLINQLNLAPQGTRRLIDMREDLLAVPKGAATEGLAALDRELECAFIAWFNAGFLELRRIGWDSSAELLERIIQYEAVHQIQGWEDLRRRVEPADRRCYGFFHPQMPEDPLIFVEVALTAEVPGSIHAIISEEREGIRPSEANCAIFYSISNCQVGLKGIPFGNHLIKRVVGLLKKELPHLRTFATLSPVPGFAKWLAKEQGKDADGSATAPGASDLRRLAARYLCEAKGKGNQPLDPVARFHLGNGARLEAIHANADLSANGQKQSHGVMVNYLYELSDIEANFFALTELGTVAASKGVQSLLDEPEGGNRKANGKKAKSKSKDALAA</sequence>
<evidence type="ECO:0000259" key="2">
    <source>
        <dbReference type="Pfam" id="PF05292"/>
    </source>
</evidence>
<dbReference type="Gene3D" id="3.40.630.150">
    <property type="entry name" value="Malonyl-CoA decarboxylase, catalytic domain"/>
    <property type="match status" value="1"/>
</dbReference>
<keyword evidence="5" id="KW-1185">Reference proteome</keyword>
<dbReference type="InterPro" id="IPR007956">
    <property type="entry name" value="Malonyl_CoA_deC_C"/>
</dbReference>
<protein>
    <submittedName>
        <fullName evidence="4">Malonyl-CoA decarboxylase</fullName>
    </submittedName>
</protein>
<name>A0ABY1QI55_9SPHN</name>
<dbReference type="PANTHER" id="PTHR28641:SF1">
    <property type="entry name" value="MALONYL-COA DECARBOXYLASE, MITOCHONDRIAL"/>
    <property type="match status" value="1"/>
</dbReference>
<dbReference type="Gene3D" id="1.20.140.90">
    <property type="entry name" value="Malonyl-CoA decarboxylase, oligemerization domain"/>
    <property type="match status" value="1"/>
</dbReference>
<organism evidence="4 5">
    <name type="scientific">Novosphingobium panipatense</name>
    <dbReference type="NCBI Taxonomy" id="428991"/>
    <lineage>
        <taxon>Bacteria</taxon>
        <taxon>Pseudomonadati</taxon>
        <taxon>Pseudomonadota</taxon>
        <taxon>Alphaproteobacteria</taxon>
        <taxon>Sphingomonadales</taxon>
        <taxon>Sphingomonadaceae</taxon>
        <taxon>Novosphingobium</taxon>
    </lineage>
</organism>
<dbReference type="PANTHER" id="PTHR28641">
    <property type="match status" value="1"/>
</dbReference>
<dbReference type="EMBL" id="FXUI01000005">
    <property type="protein sequence ID" value="SMP69189.1"/>
    <property type="molecule type" value="Genomic_DNA"/>
</dbReference>